<name>A0A1U7XBG6_NICSY</name>
<accession>A0A1U7XBG6</accession>
<feature type="transmembrane region" description="Helical" evidence="1">
    <location>
        <begin position="56"/>
        <end position="80"/>
    </location>
</feature>
<sequence>MPPRDGFFREKKKKRILWLLSVLEKALSTFNVLLAVSDSIHSTGGRGGATLYCIEGVIFTGKIYVMTPLIFWLCLILYSLTPNNKSACFIQAAWRRHCRNKLEKFSREEEDRLKVVLAKERLQIYQVLELPFMHQGLPSTIACLERCQIISQEEKGRGSGEVTCLPRVSYKGTQ</sequence>
<evidence type="ECO:0000313" key="2">
    <source>
        <dbReference type="Proteomes" id="UP000189701"/>
    </source>
</evidence>
<gene>
    <name evidence="3" type="primary">LOC104232317</name>
</gene>
<evidence type="ECO:0000313" key="3">
    <source>
        <dbReference type="RefSeq" id="XP_009783795.1"/>
    </source>
</evidence>
<reference evidence="2" key="1">
    <citation type="journal article" date="2013" name="Genome Biol.">
        <title>Reference genomes and transcriptomes of Nicotiana sylvestris and Nicotiana tomentosiformis.</title>
        <authorList>
            <person name="Sierro N."/>
            <person name="Battey J.N."/>
            <person name="Ouadi S."/>
            <person name="Bovet L."/>
            <person name="Goepfert S."/>
            <person name="Bakaher N."/>
            <person name="Peitsch M.C."/>
            <person name="Ivanov N.V."/>
        </authorList>
    </citation>
    <scope>NUCLEOTIDE SEQUENCE [LARGE SCALE GENOMIC DNA]</scope>
</reference>
<dbReference type="AlphaFoldDB" id="A0A1U7XBG6"/>
<reference evidence="3" key="2">
    <citation type="submission" date="2025-08" db="UniProtKB">
        <authorList>
            <consortium name="RefSeq"/>
        </authorList>
    </citation>
    <scope>IDENTIFICATION</scope>
    <source>
        <tissue evidence="3">Leaf</tissue>
    </source>
</reference>
<keyword evidence="2" id="KW-1185">Reference proteome</keyword>
<evidence type="ECO:0000256" key="1">
    <source>
        <dbReference type="SAM" id="Phobius"/>
    </source>
</evidence>
<feature type="transmembrane region" description="Helical" evidence="1">
    <location>
        <begin position="16"/>
        <end position="36"/>
    </location>
</feature>
<organism evidence="2 3">
    <name type="scientific">Nicotiana sylvestris</name>
    <name type="common">Wood tobacco</name>
    <name type="synonym">South American tobacco</name>
    <dbReference type="NCBI Taxonomy" id="4096"/>
    <lineage>
        <taxon>Eukaryota</taxon>
        <taxon>Viridiplantae</taxon>
        <taxon>Streptophyta</taxon>
        <taxon>Embryophyta</taxon>
        <taxon>Tracheophyta</taxon>
        <taxon>Spermatophyta</taxon>
        <taxon>Magnoliopsida</taxon>
        <taxon>eudicotyledons</taxon>
        <taxon>Gunneridae</taxon>
        <taxon>Pentapetalae</taxon>
        <taxon>asterids</taxon>
        <taxon>lamiids</taxon>
        <taxon>Solanales</taxon>
        <taxon>Solanaceae</taxon>
        <taxon>Nicotianoideae</taxon>
        <taxon>Nicotianeae</taxon>
        <taxon>Nicotiana</taxon>
    </lineage>
</organism>
<dbReference type="RefSeq" id="XP_009783795.1">
    <property type="nucleotide sequence ID" value="XM_009785493.1"/>
</dbReference>
<protein>
    <submittedName>
        <fullName evidence="3">Uncharacterized protein LOC104232317</fullName>
    </submittedName>
</protein>
<keyword evidence="1" id="KW-0472">Membrane</keyword>
<keyword evidence="1" id="KW-1133">Transmembrane helix</keyword>
<keyword evidence="1" id="KW-0812">Transmembrane</keyword>
<dbReference type="Proteomes" id="UP000189701">
    <property type="component" value="Unplaced"/>
</dbReference>
<proteinExistence type="predicted"/>